<sequence length="288" mass="32642">MKKLIPLVVLFTFFSCSQTPLHVESPERDPANFQTCFEAMSNIMNYKTHYGPAAQVFSNAKSLKELEGLYGGDNLIEIQRRISNDEILKNNANLKQLLKDPFEPKDVPGKIKAIPMDDANVIYRAMADSNVNKNHYCYDPKGTIGFCFGRATIAHMEAIVREVHPDSVKKIWIAGDMGVWGHHVATMVYTEKGWIVLDTNLGRSVDIDTWIATYMPMKKGKKDIMVFVTQAGRFGPYDSSPYNAINLFNTNSADFKKANDFFSGYFHDYFESLDNVKNKPLVDQKKAK</sequence>
<dbReference type="PROSITE" id="PS51257">
    <property type="entry name" value="PROKAR_LIPOPROTEIN"/>
    <property type="match status" value="1"/>
</dbReference>
<dbReference type="KEGG" id="bsto:C0V70_07595"/>
<organism evidence="1 2">
    <name type="scientific">Bacteriovorax stolpii</name>
    <name type="common">Bdellovibrio stolpii</name>
    <dbReference type="NCBI Taxonomy" id="960"/>
    <lineage>
        <taxon>Bacteria</taxon>
        <taxon>Pseudomonadati</taxon>
        <taxon>Bdellovibrionota</taxon>
        <taxon>Bacteriovoracia</taxon>
        <taxon>Bacteriovoracales</taxon>
        <taxon>Bacteriovoracaceae</taxon>
        <taxon>Bacteriovorax</taxon>
    </lineage>
</organism>
<accession>A0A2K9NR54</accession>
<protein>
    <submittedName>
        <fullName evidence="1">Uncharacterized protein</fullName>
    </submittedName>
</protein>
<name>A0A2K9NR54_BACTC</name>
<dbReference type="Proteomes" id="UP000235584">
    <property type="component" value="Chromosome"/>
</dbReference>
<evidence type="ECO:0000313" key="2">
    <source>
        <dbReference type="Proteomes" id="UP000235584"/>
    </source>
</evidence>
<proteinExistence type="predicted"/>
<reference evidence="1 2" key="1">
    <citation type="submission" date="2018-01" db="EMBL/GenBank/DDBJ databases">
        <title>Complete genome sequence of Bacteriovorax stolpii DSM12778.</title>
        <authorList>
            <person name="Tang B."/>
            <person name="Chang J."/>
        </authorList>
    </citation>
    <scope>NUCLEOTIDE SEQUENCE [LARGE SCALE GENOMIC DNA]</scope>
    <source>
        <strain evidence="1 2">DSM 12778</strain>
    </source>
</reference>
<dbReference type="AlphaFoldDB" id="A0A2K9NR54"/>
<evidence type="ECO:0000313" key="1">
    <source>
        <dbReference type="EMBL" id="AUN97972.1"/>
    </source>
</evidence>
<keyword evidence="2" id="KW-1185">Reference proteome</keyword>
<dbReference type="EMBL" id="CP025704">
    <property type="protein sequence ID" value="AUN97972.1"/>
    <property type="molecule type" value="Genomic_DNA"/>
</dbReference>
<gene>
    <name evidence="1" type="ORF">C0V70_07595</name>
</gene>
<dbReference type="RefSeq" id="WP_102243265.1">
    <property type="nucleotide sequence ID" value="NZ_CP025704.1"/>
</dbReference>
<dbReference type="Gene3D" id="3.10.620.30">
    <property type="match status" value="1"/>
</dbReference>